<dbReference type="OMA" id="TSHYNIV"/>
<dbReference type="AlphaFoldDB" id="A0A0E0LTD4"/>
<accession>A0A0E0LTD4</accession>
<name>A0A0E0LTD4_ORYPU</name>
<reference evidence="1" key="1">
    <citation type="submission" date="2015-04" db="UniProtKB">
        <authorList>
            <consortium name="EnsemblPlants"/>
        </authorList>
    </citation>
    <scope>IDENTIFICATION</scope>
</reference>
<dbReference type="EnsemblPlants" id="OPUNC08G08640.1">
    <property type="protein sequence ID" value="OPUNC08G08640.1"/>
    <property type="gene ID" value="OPUNC08G08640"/>
</dbReference>
<evidence type="ECO:0000313" key="1">
    <source>
        <dbReference type="EnsemblPlants" id="OPUNC08G08640.1"/>
    </source>
</evidence>
<reference evidence="1" key="2">
    <citation type="submission" date="2018-05" db="EMBL/GenBank/DDBJ databases">
        <title>OpunRS2 (Oryza punctata Reference Sequence Version 2).</title>
        <authorList>
            <person name="Zhang J."/>
            <person name="Kudrna D."/>
            <person name="Lee S."/>
            <person name="Talag J."/>
            <person name="Welchert J."/>
            <person name="Wing R.A."/>
        </authorList>
    </citation>
    <scope>NUCLEOTIDE SEQUENCE [LARGE SCALE GENOMIC DNA]</scope>
</reference>
<dbReference type="Proteomes" id="UP000026962">
    <property type="component" value="Chromosome 8"/>
</dbReference>
<sequence>MLSLPIPDAASAVIDEAVKAFTDSVRSLFTPSIGTNVNLATADVIVTAVARCTSKETHGTLSSTLASFLSTAS</sequence>
<protein>
    <submittedName>
        <fullName evidence="1">Uncharacterized protein</fullName>
    </submittedName>
</protein>
<dbReference type="HOGENOM" id="CLU_185591_0_0_1"/>
<dbReference type="Gramene" id="OPUNC08G08640.1">
    <property type="protein sequence ID" value="OPUNC08G08640.1"/>
    <property type="gene ID" value="OPUNC08G08640"/>
</dbReference>
<keyword evidence="2" id="KW-1185">Reference proteome</keyword>
<proteinExistence type="predicted"/>
<organism evidence="1">
    <name type="scientific">Oryza punctata</name>
    <name type="common">Red rice</name>
    <dbReference type="NCBI Taxonomy" id="4537"/>
    <lineage>
        <taxon>Eukaryota</taxon>
        <taxon>Viridiplantae</taxon>
        <taxon>Streptophyta</taxon>
        <taxon>Embryophyta</taxon>
        <taxon>Tracheophyta</taxon>
        <taxon>Spermatophyta</taxon>
        <taxon>Magnoliopsida</taxon>
        <taxon>Liliopsida</taxon>
        <taxon>Poales</taxon>
        <taxon>Poaceae</taxon>
        <taxon>BOP clade</taxon>
        <taxon>Oryzoideae</taxon>
        <taxon>Oryzeae</taxon>
        <taxon>Oryzinae</taxon>
        <taxon>Oryza</taxon>
    </lineage>
</organism>
<evidence type="ECO:0000313" key="2">
    <source>
        <dbReference type="Proteomes" id="UP000026962"/>
    </source>
</evidence>